<evidence type="ECO:0000256" key="3">
    <source>
        <dbReference type="ARBA" id="ARBA00004496"/>
    </source>
</evidence>
<accession>A0A4Z0WA46</accession>
<comment type="catalytic activity">
    <reaction evidence="1 16">
        <text>(R)-pantothenate + ATP = (R)-4'-phosphopantothenate + ADP + H(+)</text>
        <dbReference type="Rhea" id="RHEA:16373"/>
        <dbReference type="ChEBI" id="CHEBI:10986"/>
        <dbReference type="ChEBI" id="CHEBI:15378"/>
        <dbReference type="ChEBI" id="CHEBI:29032"/>
        <dbReference type="ChEBI" id="CHEBI:30616"/>
        <dbReference type="ChEBI" id="CHEBI:456216"/>
        <dbReference type="EC" id="2.7.1.33"/>
    </reaction>
</comment>
<keyword evidence="11 16" id="KW-0067">ATP-binding</keyword>
<evidence type="ECO:0000313" key="17">
    <source>
        <dbReference type="EMBL" id="TGG90152.1"/>
    </source>
</evidence>
<feature type="binding site" evidence="16">
    <location>
        <position position="164"/>
    </location>
    <ligand>
        <name>substrate</name>
    </ligand>
</feature>
<comment type="function">
    <text evidence="16">Catalyzes the phosphorylation of pantothenate (Pan), the first step in CoA biosynthesis.</text>
</comment>
<evidence type="ECO:0000256" key="15">
    <source>
        <dbReference type="ARBA" id="ARBA00040883"/>
    </source>
</evidence>
<comment type="pathway">
    <text evidence="4 16">Cofactor biosynthesis; coenzyme A biosynthesis; CoA from (R)-pantothenate: step 1/5.</text>
</comment>
<dbReference type="RefSeq" id="WP_135484965.1">
    <property type="nucleotide sequence ID" value="NZ_SRMF01000016.1"/>
</dbReference>
<keyword evidence="7 16" id="KW-0963">Cytoplasm</keyword>
<comment type="subunit">
    <text evidence="5 16">Homodimer.</text>
</comment>
<keyword evidence="18" id="KW-1185">Reference proteome</keyword>
<evidence type="ECO:0000256" key="14">
    <source>
        <dbReference type="ARBA" id="ARBA00038036"/>
    </source>
</evidence>
<evidence type="ECO:0000256" key="10">
    <source>
        <dbReference type="ARBA" id="ARBA00022777"/>
    </source>
</evidence>
<evidence type="ECO:0000256" key="2">
    <source>
        <dbReference type="ARBA" id="ARBA00001958"/>
    </source>
</evidence>
<dbReference type="GO" id="GO:0005737">
    <property type="term" value="C:cytoplasm"/>
    <property type="evidence" value="ECO:0007669"/>
    <property type="project" value="UniProtKB-SubCell"/>
</dbReference>
<keyword evidence="12 16" id="KW-0630">Potassium</keyword>
<evidence type="ECO:0000256" key="12">
    <source>
        <dbReference type="ARBA" id="ARBA00022958"/>
    </source>
</evidence>
<evidence type="ECO:0000256" key="16">
    <source>
        <dbReference type="HAMAP-Rule" id="MF_01274"/>
    </source>
</evidence>
<evidence type="ECO:0000256" key="13">
    <source>
        <dbReference type="ARBA" id="ARBA00022993"/>
    </source>
</evidence>
<feature type="binding site" evidence="16">
    <location>
        <begin position="11"/>
        <end position="18"/>
    </location>
    <ligand>
        <name>ATP</name>
        <dbReference type="ChEBI" id="CHEBI:30616"/>
    </ligand>
</feature>
<evidence type="ECO:0000256" key="8">
    <source>
        <dbReference type="ARBA" id="ARBA00022679"/>
    </source>
</evidence>
<dbReference type="NCBIfam" id="TIGR00671">
    <property type="entry name" value="baf"/>
    <property type="match status" value="1"/>
</dbReference>
<evidence type="ECO:0000256" key="11">
    <source>
        <dbReference type="ARBA" id="ARBA00022840"/>
    </source>
</evidence>
<organism evidence="17 18">
    <name type="scientific">Natronospirillum operosum</name>
    <dbReference type="NCBI Taxonomy" id="2759953"/>
    <lineage>
        <taxon>Bacteria</taxon>
        <taxon>Pseudomonadati</taxon>
        <taxon>Pseudomonadota</taxon>
        <taxon>Gammaproteobacteria</taxon>
        <taxon>Oceanospirillales</taxon>
        <taxon>Natronospirillaceae</taxon>
        <taxon>Natronospirillum</taxon>
    </lineage>
</organism>
<keyword evidence="8 16" id="KW-0808">Transferase</keyword>
<dbReference type="Proteomes" id="UP000297475">
    <property type="component" value="Unassembled WGS sequence"/>
</dbReference>
<dbReference type="UniPathway" id="UPA00241">
    <property type="reaction ID" value="UER00352"/>
</dbReference>
<name>A0A4Z0WA46_9GAMM</name>
<evidence type="ECO:0000256" key="6">
    <source>
        <dbReference type="ARBA" id="ARBA00012102"/>
    </source>
</evidence>
<feature type="active site" description="Proton acceptor" evidence="16">
    <location>
        <position position="92"/>
    </location>
</feature>
<keyword evidence="10 16" id="KW-0418">Kinase</keyword>
<evidence type="ECO:0000256" key="4">
    <source>
        <dbReference type="ARBA" id="ARBA00005225"/>
    </source>
</evidence>
<dbReference type="SUPFAM" id="SSF53067">
    <property type="entry name" value="Actin-like ATPase domain"/>
    <property type="match status" value="2"/>
</dbReference>
<sequence>MSDRFDTLLLDLGNTRLHWQWGEQVGAMDADATATADLPAGTPGAIAWSAVGDAESLRPLQQRYADVPWLRCERPDARLLPTRYDPERLGIDRWLGALAGARLSADCIVISAGTALTLDIVHDGEHLGGWIMPGYRLWQSALYGGTRIPRAPDAPLTDRPGLSTGDAIGNGWLVAATGAVQVAAQQLPGRPPLLLAGGDAELLATAVPEAIHQPNLVLQGLSIWAGRQQDRGAL</sequence>
<comment type="similarity">
    <text evidence="14 16">Belongs to the type III pantothenate kinase family.</text>
</comment>
<dbReference type="PANTHER" id="PTHR34265">
    <property type="entry name" value="TYPE III PANTOTHENATE KINASE"/>
    <property type="match status" value="1"/>
</dbReference>
<dbReference type="Pfam" id="PF03309">
    <property type="entry name" value="Pan_kinase"/>
    <property type="match status" value="1"/>
</dbReference>
<proteinExistence type="inferred from homology"/>
<dbReference type="HAMAP" id="MF_01274">
    <property type="entry name" value="Pantothen_kinase_3"/>
    <property type="match status" value="1"/>
</dbReference>
<dbReference type="GO" id="GO:0004594">
    <property type="term" value="F:pantothenate kinase activity"/>
    <property type="evidence" value="ECO:0007669"/>
    <property type="project" value="UniProtKB-UniRule"/>
</dbReference>
<feature type="binding site" evidence="16">
    <location>
        <position position="84"/>
    </location>
    <ligand>
        <name>substrate</name>
    </ligand>
</feature>
<dbReference type="AlphaFoldDB" id="A0A4Z0WA46"/>
<protein>
    <recommendedName>
        <fullName evidence="15 16">Type III pantothenate kinase</fullName>
        <ecNumber evidence="6 16">2.7.1.33</ecNumber>
    </recommendedName>
    <alternativeName>
        <fullName evidence="16">PanK-III</fullName>
    </alternativeName>
    <alternativeName>
        <fullName evidence="16">Pantothenic acid kinase</fullName>
    </alternativeName>
</protein>
<dbReference type="InterPro" id="IPR043129">
    <property type="entry name" value="ATPase_NBD"/>
</dbReference>
<evidence type="ECO:0000313" key="18">
    <source>
        <dbReference type="Proteomes" id="UP000297475"/>
    </source>
</evidence>
<comment type="caution">
    <text evidence="16">Lacks conserved residue(s) required for the propagation of feature annotation.</text>
</comment>
<reference evidence="17 18" key="1">
    <citation type="submission" date="2019-04" db="EMBL/GenBank/DDBJ databases">
        <title>Natronospirillum operosus gen. nov., sp. nov., a haloalkaliphilic satellite isolated from decaying biomass of laboratory culture of cyanobacterium Geitlerinema sp. and proposal of Natronospirillaceae fam. nov. and Saccharospirillaceae fam. nov.</title>
        <authorList>
            <person name="Kevbrin V."/>
            <person name="Boltyanskaya Y."/>
            <person name="Koziaeva V."/>
            <person name="Grouzdev D.S."/>
            <person name="Park M."/>
            <person name="Cho J."/>
        </authorList>
    </citation>
    <scope>NUCLEOTIDE SEQUENCE [LARGE SCALE GENOMIC DNA]</scope>
    <source>
        <strain evidence="17 18">G-116</strain>
    </source>
</reference>
<keyword evidence="9 16" id="KW-0547">Nucleotide-binding</keyword>
<evidence type="ECO:0000256" key="5">
    <source>
        <dbReference type="ARBA" id="ARBA00011738"/>
    </source>
</evidence>
<dbReference type="Gene3D" id="3.30.420.40">
    <property type="match status" value="2"/>
</dbReference>
<dbReference type="OrthoDB" id="9781305at2"/>
<dbReference type="EC" id="2.7.1.33" evidence="6 16"/>
<dbReference type="PANTHER" id="PTHR34265:SF1">
    <property type="entry name" value="TYPE III PANTOTHENATE KINASE"/>
    <property type="match status" value="1"/>
</dbReference>
<evidence type="ECO:0000256" key="1">
    <source>
        <dbReference type="ARBA" id="ARBA00001206"/>
    </source>
</evidence>
<gene>
    <name evidence="16" type="primary">coaX</name>
    <name evidence="17" type="ORF">E4656_19285</name>
</gene>
<dbReference type="InterPro" id="IPR004619">
    <property type="entry name" value="Type_III_PanK"/>
</dbReference>
<dbReference type="EMBL" id="SRMF01000016">
    <property type="protein sequence ID" value="TGG90152.1"/>
    <property type="molecule type" value="Genomic_DNA"/>
</dbReference>
<dbReference type="GO" id="GO:0015937">
    <property type="term" value="P:coenzyme A biosynthetic process"/>
    <property type="evidence" value="ECO:0007669"/>
    <property type="project" value="UniProtKB-UniRule"/>
</dbReference>
<comment type="cofactor">
    <cofactor evidence="16">
        <name>NH4(+)</name>
        <dbReference type="ChEBI" id="CHEBI:28938"/>
    </cofactor>
    <cofactor evidence="16">
        <name>K(+)</name>
        <dbReference type="ChEBI" id="CHEBI:29103"/>
    </cofactor>
    <text evidence="16">A monovalent cation. Ammonium or potassium.</text>
</comment>
<comment type="caution">
    <text evidence="17">The sequence shown here is derived from an EMBL/GenBank/DDBJ whole genome shotgun (WGS) entry which is preliminary data.</text>
</comment>
<dbReference type="GO" id="GO:0005524">
    <property type="term" value="F:ATP binding"/>
    <property type="evidence" value="ECO:0007669"/>
    <property type="project" value="UniProtKB-UniRule"/>
</dbReference>
<evidence type="ECO:0000256" key="7">
    <source>
        <dbReference type="ARBA" id="ARBA00022490"/>
    </source>
</evidence>
<feature type="binding site" evidence="16">
    <location>
        <begin position="90"/>
        <end position="93"/>
    </location>
    <ligand>
        <name>substrate</name>
    </ligand>
</feature>
<comment type="cofactor">
    <cofactor evidence="2">
        <name>K(+)</name>
        <dbReference type="ChEBI" id="CHEBI:29103"/>
    </cofactor>
</comment>
<comment type="subcellular location">
    <subcellularLocation>
        <location evidence="3 16">Cytoplasm</location>
    </subcellularLocation>
</comment>
<keyword evidence="13 16" id="KW-0173">Coenzyme A biosynthesis</keyword>
<dbReference type="CDD" id="cd24015">
    <property type="entry name" value="ASKHA_NBD_PanK-III"/>
    <property type="match status" value="1"/>
</dbReference>
<feature type="binding site" evidence="16">
    <location>
        <position position="114"/>
    </location>
    <ligand>
        <name>ATP</name>
        <dbReference type="ChEBI" id="CHEBI:30616"/>
    </ligand>
</feature>
<evidence type="ECO:0000256" key="9">
    <source>
        <dbReference type="ARBA" id="ARBA00022741"/>
    </source>
</evidence>